<dbReference type="PANTHER" id="PTHR30404">
    <property type="entry name" value="N-ACETYLMURAMOYL-L-ALANINE AMIDASE"/>
    <property type="match status" value="1"/>
</dbReference>
<dbReference type="Gene3D" id="3.40.630.40">
    <property type="entry name" value="Zn-dependent exopeptidases"/>
    <property type="match status" value="1"/>
</dbReference>
<dbReference type="AlphaFoldDB" id="A0A117LBQ4"/>
<evidence type="ECO:0000313" key="4">
    <source>
        <dbReference type="Proteomes" id="UP000053326"/>
    </source>
</evidence>
<comment type="caution">
    <text evidence="3">The sequence shown here is derived from an EMBL/GenBank/DDBJ whole genome shotgun (WGS) entry which is preliminary data.</text>
</comment>
<dbReference type="InterPro" id="IPR050695">
    <property type="entry name" value="N-acetylmuramoyl_amidase_3"/>
</dbReference>
<dbReference type="InterPro" id="IPR002508">
    <property type="entry name" value="MurNAc-LAA_cat"/>
</dbReference>
<dbReference type="CDD" id="cd02696">
    <property type="entry name" value="MurNAc-LAA"/>
    <property type="match status" value="1"/>
</dbReference>
<organism evidence="3 4">
    <name type="scientific">Thermacetogenium phaeum</name>
    <dbReference type="NCBI Taxonomy" id="85874"/>
    <lineage>
        <taxon>Bacteria</taxon>
        <taxon>Bacillati</taxon>
        <taxon>Bacillota</taxon>
        <taxon>Clostridia</taxon>
        <taxon>Thermoanaerobacterales</taxon>
        <taxon>Thermoanaerobacteraceae</taxon>
        <taxon>Thermacetogenium</taxon>
    </lineage>
</organism>
<evidence type="ECO:0000313" key="3">
    <source>
        <dbReference type="EMBL" id="KUK37208.1"/>
    </source>
</evidence>
<dbReference type="GO" id="GO:0009253">
    <property type="term" value="P:peptidoglycan catabolic process"/>
    <property type="evidence" value="ECO:0007669"/>
    <property type="project" value="InterPro"/>
</dbReference>
<dbReference type="Proteomes" id="UP000053326">
    <property type="component" value="Unassembled WGS sequence"/>
</dbReference>
<reference evidence="4" key="1">
    <citation type="journal article" date="2015" name="MBio">
        <title>Genome-Resolved Metagenomic Analysis Reveals Roles for Candidate Phyla and Other Microbial Community Members in Biogeochemical Transformations in Oil Reservoirs.</title>
        <authorList>
            <person name="Hu P."/>
            <person name="Tom L."/>
            <person name="Singh A."/>
            <person name="Thomas B.C."/>
            <person name="Baker B.J."/>
            <person name="Piceno Y.M."/>
            <person name="Andersen G.L."/>
            <person name="Banfield J.F."/>
        </authorList>
    </citation>
    <scope>NUCLEOTIDE SEQUENCE [LARGE SCALE GENOMIC DNA]</scope>
</reference>
<proteinExistence type="predicted"/>
<feature type="domain" description="MurNAc-LAA" evidence="2">
    <location>
        <begin position="129"/>
        <end position="239"/>
    </location>
</feature>
<gene>
    <name evidence="3" type="ORF">XD66_0059</name>
</gene>
<sequence length="253" mass="28921">MRGFIFLRVFRLKRQVFWALVLALLFAGALYPYYVSYRERQAIEALSWSVAGKVIVVDPGHGGIDPGCVGKSGVQEKDINLELARRLAVFFNQAGARVILTREGDYDLSDEKYRAQLNLRQKDDLEARVEIARKYQADLFISIHVNAISLSDCWGAQVFYHPQSREGKRLAALIQRELIKTVGESYRWIKPEDFFVLRSVGCPAVIVEAGFISHPREETLLQDPVYQNKLAWCVYAGVVRYFSGEPEPREPDY</sequence>
<dbReference type="GO" id="GO:0030288">
    <property type="term" value="C:outer membrane-bounded periplasmic space"/>
    <property type="evidence" value="ECO:0007669"/>
    <property type="project" value="TreeGrafter"/>
</dbReference>
<dbReference type="SMART" id="SM00646">
    <property type="entry name" value="Ami_3"/>
    <property type="match status" value="1"/>
</dbReference>
<protein>
    <submittedName>
        <fullName evidence="3">Germination-specific N-acetylmuramoyl-L-alanine amidase CwlD</fullName>
    </submittedName>
</protein>
<name>A0A117LBQ4_9THEO</name>
<dbReference type="EMBL" id="LGFO01000004">
    <property type="protein sequence ID" value="KUK37208.1"/>
    <property type="molecule type" value="Genomic_DNA"/>
</dbReference>
<dbReference type="GO" id="GO:0008745">
    <property type="term" value="F:N-acetylmuramoyl-L-alanine amidase activity"/>
    <property type="evidence" value="ECO:0007669"/>
    <property type="project" value="InterPro"/>
</dbReference>
<dbReference type="PANTHER" id="PTHR30404:SF0">
    <property type="entry name" value="N-ACETYLMURAMOYL-L-ALANINE AMIDASE AMIC"/>
    <property type="match status" value="1"/>
</dbReference>
<keyword evidence="1" id="KW-0378">Hydrolase</keyword>
<evidence type="ECO:0000259" key="2">
    <source>
        <dbReference type="SMART" id="SM00646"/>
    </source>
</evidence>
<dbReference type="SUPFAM" id="SSF53187">
    <property type="entry name" value="Zn-dependent exopeptidases"/>
    <property type="match status" value="1"/>
</dbReference>
<evidence type="ECO:0000256" key="1">
    <source>
        <dbReference type="ARBA" id="ARBA00022801"/>
    </source>
</evidence>
<accession>A0A117LBQ4</accession>
<dbReference type="Pfam" id="PF01520">
    <property type="entry name" value="Amidase_3"/>
    <property type="match status" value="1"/>
</dbReference>